<dbReference type="GO" id="GO:0034517">
    <property type="term" value="P:ribophagy"/>
    <property type="evidence" value="ECO:0007669"/>
    <property type="project" value="TreeGrafter"/>
</dbReference>
<dbReference type="GO" id="GO:0005774">
    <property type="term" value="C:vacuolar membrane"/>
    <property type="evidence" value="ECO:0007669"/>
    <property type="project" value="UniProtKB-SubCell"/>
</dbReference>
<dbReference type="InterPro" id="IPR040040">
    <property type="entry name" value="ATG11"/>
</dbReference>
<evidence type="ECO:0000313" key="9">
    <source>
        <dbReference type="Proteomes" id="UP000812966"/>
    </source>
</evidence>
<dbReference type="GO" id="GO:0015031">
    <property type="term" value="P:protein transport"/>
    <property type="evidence" value="ECO:0007669"/>
    <property type="project" value="UniProtKB-KW"/>
</dbReference>
<gene>
    <name evidence="8" type="ORF">FFLO_06378</name>
</gene>
<dbReference type="GO" id="GO:0034045">
    <property type="term" value="C:phagophore assembly site membrane"/>
    <property type="evidence" value="ECO:0007669"/>
    <property type="project" value="UniProtKB-SubCell"/>
</dbReference>
<proteinExistence type="inferred from homology"/>
<accession>A0A8K0JFG7</accession>
<comment type="subcellular location">
    <subcellularLocation>
        <location evidence="4">Preautophagosomal structure membrane</location>
        <topology evidence="4">Peripheral membrane protein</topology>
    </subcellularLocation>
    <subcellularLocation>
        <location evidence="4">Vacuole membrane</location>
        <topology evidence="4">Peripheral membrane protein</topology>
    </subcellularLocation>
    <text evidence="4">During pexophagy, accumulates in the vacuolar membrane region, where the peroxisomes contact the vacuole.</text>
</comment>
<dbReference type="GO" id="GO:0060090">
    <property type="term" value="F:molecular adaptor activity"/>
    <property type="evidence" value="ECO:0007669"/>
    <property type="project" value="TreeGrafter"/>
</dbReference>
<feature type="domain" description="Autophagy-related protein 11 C-terminal" evidence="7">
    <location>
        <begin position="1007"/>
        <end position="1127"/>
    </location>
</feature>
<evidence type="ECO:0000256" key="2">
    <source>
        <dbReference type="ARBA" id="ARBA00023006"/>
    </source>
</evidence>
<evidence type="ECO:0000256" key="3">
    <source>
        <dbReference type="ARBA" id="ARBA00023054"/>
    </source>
</evidence>
<feature type="region of interest" description="Disordered" evidence="6">
    <location>
        <begin position="1273"/>
        <end position="1324"/>
    </location>
</feature>
<feature type="coiled-coil region" evidence="5">
    <location>
        <begin position="755"/>
        <end position="900"/>
    </location>
</feature>
<evidence type="ECO:0000259" key="7">
    <source>
        <dbReference type="Pfam" id="PF10377"/>
    </source>
</evidence>
<evidence type="ECO:0000256" key="1">
    <source>
        <dbReference type="ARBA" id="ARBA00009729"/>
    </source>
</evidence>
<feature type="compositionally biased region" description="Polar residues" evidence="6">
    <location>
        <begin position="1139"/>
        <end position="1172"/>
    </location>
</feature>
<keyword evidence="2 4" id="KW-0072">Autophagy</keyword>
<dbReference type="GO" id="GO:1903599">
    <property type="term" value="P:positive regulation of autophagy of mitochondrion"/>
    <property type="evidence" value="ECO:0007669"/>
    <property type="project" value="UniProtKB-UniRule"/>
</dbReference>
<sequence length="1383" mass="151625">MDVFRVSDGAFEQLDVSLHDFPSLDALRKAISKLIDIPLENLILFHSSGSQLSESLYNELGNLAAAESFHRSRLIPQDSNVPGPRSNGHRNHSSQVQYDLNGNEIHLPGSEDKGGSGIALYAFDRESFMADPHEFVKGIEEDLMLPAALPGQPGFHTPQDILDHFNVYLDHLHDISDRLHAQIRGLDLAGGSLGDHLDRLIHGESRDRERVDGHGATGNISASARSVGFAPKQIDGPSGSGTRPPTLTQFRTTVDKELERERNLIWKADEDGDAHVSAPWGMEQDLLLISKIEIDPFFLTKTKNKKDGRRSSMEMGRVVSGSNTKGEASKDIQTKKKFLGDWVSEAKMRTVRESCRKIYDDHRRKSTHLLVTFDEMQHSAEEILASIPLLVQEAVTASEEIMQDAETLATRSRDLLEQEMSTSWDTLLYLDGSMREQIVTMTELKNAFTLNLHIHLHAISGQQSVISELSPQMVVLEESLLSTRTLAKTGFPHLERLRNMTYAYGMACIEIVWRKELGNLLHGGASKIIDSLGVHLEAERERRRKFKDDILGLLPYDVEALHTKGEEGELGPSVDLSVDSGDLDLEECDFSLSTVTDILEFLLNLQGDAALIPHANSSTTPLSDSIAKLKLQVETMALSLARIRDVWELQKIEPIPERPIPAKSPSALTNALRAQLPTATLGGTQPSTQSTDAAHLVNQLRAAEADNAELRERLSIQEDRIPAPSPGDSASEFTRQLEDVRAAYDREKLRAGQLTSQLEAEREAHHIQMQQLELERSQILQGLSDARSDEEALARKVLDLQAELESATHGIEELKVERGEALQRQALLAETTLREKMAEADGDRAVLEHQIAGLEDQLSQTKSKATQDLDLANAKHVREVNSLKAEMGMLKAELRDSQRKVSQANDIVIQEKDQAGLARAEKEKQEEFSKETIKVASAFYDCISRLHSAIQSSATISGSTSGLLPAVSDRDDARPVKQSTSSSLVSADYLLVELQAMKSFDLTAFSESVTRTMGLVKKWQKSCKQYRERSKNQIAFANFTKGDLALFLPTRNATAKSWAAFNIASPHYFLKPTPGIEQLMEEREWIVGRVIAVEEGRVGSGGTIEGTTNKNPYGLAGGIKYHELQAEVYVPVPTKPRRSASSGSQTGPGTLTRLSTMTGTRPLTTPLNQILSPNERSSYFPALLDGSGRPLPERIRSSQEDALHPRRPSHTASIVHPELSGMVKPIKRPSSVCSSASSNKFSKGIQLGVGGSGKGGSVVGVTREGLVGRMARPSGQLEEASPRLTKADLPGSMATNLDIPRSGKDGRRESFVGTSEQETSPGSLKLVNSGKYARMAGLRANLEAVSSGTSPGNSRKSLSVGEGALDILKRIGEGKADKIERDA</sequence>
<evidence type="ECO:0000256" key="4">
    <source>
        <dbReference type="RuleBase" id="RU367075"/>
    </source>
</evidence>
<dbReference type="Pfam" id="PF10377">
    <property type="entry name" value="ATG11"/>
    <property type="match status" value="1"/>
</dbReference>
<dbReference type="GO" id="GO:0000422">
    <property type="term" value="P:autophagy of mitochondrion"/>
    <property type="evidence" value="ECO:0007669"/>
    <property type="project" value="TreeGrafter"/>
</dbReference>
<dbReference type="GO" id="GO:1990316">
    <property type="term" value="C:Atg1/ULK1 kinase complex"/>
    <property type="evidence" value="ECO:0007669"/>
    <property type="project" value="TreeGrafter"/>
</dbReference>
<comment type="similarity">
    <text evidence="1 4">Belongs to the ATG11 family.</text>
</comment>
<dbReference type="InterPro" id="IPR019460">
    <property type="entry name" value="Atg11_C"/>
</dbReference>
<comment type="subunit">
    <text evidence="4">Homodimer.</text>
</comment>
<keyword evidence="4" id="KW-0472">Membrane</keyword>
<keyword evidence="4" id="KW-0926">Vacuole</keyword>
<dbReference type="GO" id="GO:0019901">
    <property type="term" value="F:protein kinase binding"/>
    <property type="evidence" value="ECO:0007669"/>
    <property type="project" value="TreeGrafter"/>
</dbReference>
<reference evidence="8" key="1">
    <citation type="submission" date="2020-04" db="EMBL/GenBank/DDBJ databases">
        <title>Analysis of mating type loci in Filobasidium floriforme.</title>
        <authorList>
            <person name="Nowrousian M."/>
        </authorList>
    </citation>
    <scope>NUCLEOTIDE SEQUENCE</scope>
    <source>
        <strain evidence="8">CBS 6242</strain>
    </source>
</reference>
<feature type="region of interest" description="Disordered" evidence="6">
    <location>
        <begin position="207"/>
        <end position="247"/>
    </location>
</feature>
<name>A0A8K0JFG7_9TREE</name>
<feature type="compositionally biased region" description="Polar residues" evidence="6">
    <location>
        <begin position="1312"/>
        <end position="1322"/>
    </location>
</feature>
<organism evidence="8 9">
    <name type="scientific">Filobasidium floriforme</name>
    <dbReference type="NCBI Taxonomy" id="5210"/>
    <lineage>
        <taxon>Eukaryota</taxon>
        <taxon>Fungi</taxon>
        <taxon>Dikarya</taxon>
        <taxon>Basidiomycota</taxon>
        <taxon>Agaricomycotina</taxon>
        <taxon>Tremellomycetes</taxon>
        <taxon>Filobasidiales</taxon>
        <taxon>Filobasidiaceae</taxon>
        <taxon>Filobasidium</taxon>
    </lineage>
</organism>
<keyword evidence="4" id="KW-0653">Protein transport</keyword>
<keyword evidence="3 5" id="KW-0175">Coiled coil</keyword>
<dbReference type="EMBL" id="JABELV010000203">
    <property type="protein sequence ID" value="KAG7528139.1"/>
    <property type="molecule type" value="Genomic_DNA"/>
</dbReference>
<comment type="caution">
    <text evidence="8">The sequence shown here is derived from an EMBL/GenBank/DDBJ whole genome shotgun (WGS) entry which is preliminary data.</text>
</comment>
<evidence type="ECO:0000256" key="6">
    <source>
        <dbReference type="SAM" id="MobiDB-lite"/>
    </source>
</evidence>
<feature type="region of interest" description="Disordered" evidence="6">
    <location>
        <begin position="305"/>
        <end position="330"/>
    </location>
</feature>
<feature type="compositionally biased region" description="Basic and acidic residues" evidence="6">
    <location>
        <begin position="1301"/>
        <end position="1310"/>
    </location>
</feature>
<evidence type="ECO:0000313" key="8">
    <source>
        <dbReference type="EMBL" id="KAG7528139.1"/>
    </source>
</evidence>
<dbReference type="GO" id="GO:0034727">
    <property type="term" value="P:piecemeal microautophagy of the nucleus"/>
    <property type="evidence" value="ECO:0007669"/>
    <property type="project" value="TreeGrafter"/>
</dbReference>
<dbReference type="GO" id="GO:0000045">
    <property type="term" value="P:autophagosome assembly"/>
    <property type="evidence" value="ECO:0007669"/>
    <property type="project" value="UniProtKB-UniRule"/>
</dbReference>
<keyword evidence="9" id="KW-1185">Reference proteome</keyword>
<feature type="region of interest" description="Disordered" evidence="6">
    <location>
        <begin position="1133"/>
        <end position="1172"/>
    </location>
</feature>
<protein>
    <recommendedName>
        <fullName evidence="4">Autophagy-related protein 11</fullName>
    </recommendedName>
</protein>
<feature type="region of interest" description="Disordered" evidence="6">
    <location>
        <begin position="75"/>
        <end position="95"/>
    </location>
</feature>
<dbReference type="Proteomes" id="UP000812966">
    <property type="component" value="Unassembled WGS sequence"/>
</dbReference>
<keyword evidence="4" id="KW-0813">Transport</keyword>
<dbReference type="PANTHER" id="PTHR13222:SF1">
    <property type="entry name" value="RB1-INDUCIBLE COILED-COIL PROTEIN 1"/>
    <property type="match status" value="1"/>
</dbReference>
<feature type="coiled-coil region" evidence="5">
    <location>
        <begin position="693"/>
        <end position="720"/>
    </location>
</feature>
<evidence type="ECO:0000256" key="5">
    <source>
        <dbReference type="SAM" id="Coils"/>
    </source>
</evidence>
<dbReference type="PANTHER" id="PTHR13222">
    <property type="entry name" value="RB1-INDUCIBLE COILED-COIL"/>
    <property type="match status" value="1"/>
</dbReference>
<dbReference type="GO" id="GO:0061709">
    <property type="term" value="P:reticulophagy"/>
    <property type="evidence" value="ECO:0007669"/>
    <property type="project" value="TreeGrafter"/>
</dbReference>
<comment type="function">
    <text evidence="4">Involved in cytoplasm to vacuole transport (Cvt), pexophagy, mitophagy and nucleophagy. Recruits mitochondria for their selective degradation via autophagy (mitophagy) during starvation. Works as scaffold proteins that recruit ATG proteins to the pre-autophagosome (PAS), the site of vesicle/autophagosome formation. Required for the Cvt vesicles completion.</text>
</comment>